<feature type="region of interest" description="Disordered" evidence="1">
    <location>
        <begin position="32"/>
        <end position="56"/>
    </location>
</feature>
<reference evidence="2" key="1">
    <citation type="submission" date="2022-10" db="EMBL/GenBank/DDBJ databases">
        <title>Culturing micro-colonial fungi from biological soil crusts in the Mojave desert and describing Neophaeococcomyces mojavensis, and introducing the new genera and species Taxawa tesnikishii.</title>
        <authorList>
            <person name="Kurbessoian T."/>
            <person name="Stajich J.E."/>
        </authorList>
    </citation>
    <scope>NUCLEOTIDE SEQUENCE</scope>
    <source>
        <strain evidence="2">TK_1</strain>
    </source>
</reference>
<dbReference type="PANTHER" id="PTHR42354">
    <property type="entry name" value="C2H2-TYPE DOMAIN-CONTAINING PROTEIN"/>
    <property type="match status" value="1"/>
</dbReference>
<organism evidence="2 3">
    <name type="scientific">Coniosporium apollinis</name>
    <dbReference type="NCBI Taxonomy" id="61459"/>
    <lineage>
        <taxon>Eukaryota</taxon>
        <taxon>Fungi</taxon>
        <taxon>Dikarya</taxon>
        <taxon>Ascomycota</taxon>
        <taxon>Pezizomycotina</taxon>
        <taxon>Dothideomycetes</taxon>
        <taxon>Dothideomycetes incertae sedis</taxon>
        <taxon>Coniosporium</taxon>
    </lineage>
</organism>
<keyword evidence="3" id="KW-1185">Reference proteome</keyword>
<sequence>MSNADVSGSVLSIIAAFTSGLDIFKKLAERRRSRKSKSAHPRPVQQSHEELQLGNSLRRGPIDIQREYERNVAGAGWRFAQGDAIAQASLAETLLKLNTGLVGIITSFLSGDKNDVRLDYKSLTTLSDDSRVDAVNTLSHLYHRLSQSDLMLYQPKPGCARCGSLKHGDCSPSQTGLTKPSAGQRSKKQTSSKPPQARPPPKNMVKTEYVIVRRPRNKRATSSSTASSNVSAGSAPSSKSAASTAPTTPCTSPLPSPDIATSYPFPALPLSPRQDTRPSNPPPAYSRNPISQQRTETWAAAHAISELPAHSTTPSPLPPEMSLAPIAHPQAHPIVPPKPPELRSTPTQPTGIPLAARRLNKQTLSTYTFASDSTKLGEIPMRKWIEPYDFVAMEKLNEEAKETGWVPPHAVPTPRPRRGLFRFFRR</sequence>
<feature type="compositionally biased region" description="Polar residues" evidence="1">
    <location>
        <begin position="171"/>
        <end position="184"/>
    </location>
</feature>
<feature type="region of interest" description="Disordered" evidence="1">
    <location>
        <begin position="170"/>
        <end position="297"/>
    </location>
</feature>
<evidence type="ECO:0000313" key="3">
    <source>
        <dbReference type="Proteomes" id="UP001172684"/>
    </source>
</evidence>
<protein>
    <submittedName>
        <fullName evidence="2">Uncharacterized protein</fullName>
    </submittedName>
</protein>
<dbReference type="Proteomes" id="UP001172684">
    <property type="component" value="Unassembled WGS sequence"/>
</dbReference>
<gene>
    <name evidence="2" type="ORF">H2201_008554</name>
</gene>
<proteinExistence type="predicted"/>
<name>A0ABQ9NJG5_9PEZI</name>
<evidence type="ECO:0000313" key="2">
    <source>
        <dbReference type="EMBL" id="KAJ9656434.1"/>
    </source>
</evidence>
<dbReference type="EMBL" id="JAPDRL010000126">
    <property type="protein sequence ID" value="KAJ9656434.1"/>
    <property type="molecule type" value="Genomic_DNA"/>
</dbReference>
<accession>A0ABQ9NJG5</accession>
<evidence type="ECO:0000256" key="1">
    <source>
        <dbReference type="SAM" id="MobiDB-lite"/>
    </source>
</evidence>
<feature type="compositionally biased region" description="Low complexity" evidence="1">
    <location>
        <begin position="220"/>
        <end position="253"/>
    </location>
</feature>
<dbReference type="PANTHER" id="PTHR42354:SF1">
    <property type="entry name" value="C2H2-TYPE DOMAIN-CONTAINING PROTEIN"/>
    <property type="match status" value="1"/>
</dbReference>
<comment type="caution">
    <text evidence="2">The sequence shown here is derived from an EMBL/GenBank/DDBJ whole genome shotgun (WGS) entry which is preliminary data.</text>
</comment>